<dbReference type="PROSITE" id="PS51186">
    <property type="entry name" value="GNAT"/>
    <property type="match status" value="1"/>
</dbReference>
<comment type="caution">
    <text evidence="2">The sequence shown here is derived from an EMBL/GenBank/DDBJ whole genome shotgun (WGS) entry which is preliminary data.</text>
</comment>
<organism evidence="2 3">
    <name type="scientific">Candidatus Halomonas stercoripullorum</name>
    <dbReference type="NCBI Taxonomy" id="2838617"/>
    <lineage>
        <taxon>Bacteria</taxon>
        <taxon>Pseudomonadati</taxon>
        <taxon>Pseudomonadota</taxon>
        <taxon>Gammaproteobacteria</taxon>
        <taxon>Oceanospirillales</taxon>
        <taxon>Halomonadaceae</taxon>
        <taxon>Halomonas</taxon>
    </lineage>
</organism>
<dbReference type="EMBL" id="DXFC01000184">
    <property type="protein sequence ID" value="HIX61805.1"/>
    <property type="molecule type" value="Genomic_DNA"/>
</dbReference>
<gene>
    <name evidence="2" type="ORF">H9854_06190</name>
</gene>
<dbReference type="GO" id="GO:0016747">
    <property type="term" value="F:acyltransferase activity, transferring groups other than amino-acyl groups"/>
    <property type="evidence" value="ECO:0007669"/>
    <property type="project" value="InterPro"/>
</dbReference>
<feature type="domain" description="N-acetyltransferase" evidence="1">
    <location>
        <begin position="10"/>
        <end position="151"/>
    </location>
</feature>
<dbReference type="Proteomes" id="UP000824248">
    <property type="component" value="Unassembled WGS sequence"/>
</dbReference>
<protein>
    <submittedName>
        <fullName evidence="2">PanM family protein</fullName>
    </submittedName>
</protein>
<proteinExistence type="predicted"/>
<sequence>MPVTLHLVDKQGWDADAQIRHDLQRIYKDAPAERLHQPVEDFIAEQLAAGHFFGCARFNDRLVGAAAINADSRAWWLAELCVRKETRRRGVGSRLLLLIGEAAEAAGCELRVFSSQLSFADQLLLIRLGYRLDAASDYFALVSPSQGDVTE</sequence>
<dbReference type="InterPro" id="IPR000182">
    <property type="entry name" value="GNAT_dom"/>
</dbReference>
<accession>A0A9D1WMB6</accession>
<dbReference type="InterPro" id="IPR040448">
    <property type="entry name" value="PanZ_GNAT"/>
</dbReference>
<name>A0A9D1WMB6_9GAMM</name>
<dbReference type="Pfam" id="PF12568">
    <property type="entry name" value="PanZ"/>
    <property type="match status" value="1"/>
</dbReference>
<reference evidence="2" key="2">
    <citation type="submission" date="2021-04" db="EMBL/GenBank/DDBJ databases">
        <authorList>
            <person name="Gilroy R."/>
        </authorList>
    </citation>
    <scope>NUCLEOTIDE SEQUENCE</scope>
    <source>
        <strain evidence="2">1193</strain>
    </source>
</reference>
<evidence type="ECO:0000313" key="2">
    <source>
        <dbReference type="EMBL" id="HIX61805.1"/>
    </source>
</evidence>
<dbReference type="InterPro" id="IPR016181">
    <property type="entry name" value="Acyl_CoA_acyltransferase"/>
</dbReference>
<dbReference type="AlphaFoldDB" id="A0A9D1WMB6"/>
<dbReference type="SUPFAM" id="SSF55729">
    <property type="entry name" value="Acyl-CoA N-acyltransferases (Nat)"/>
    <property type="match status" value="1"/>
</dbReference>
<dbReference type="CDD" id="cd04301">
    <property type="entry name" value="NAT_SF"/>
    <property type="match status" value="1"/>
</dbReference>
<reference evidence="2" key="1">
    <citation type="journal article" date="2021" name="PeerJ">
        <title>Extensive microbial diversity within the chicken gut microbiome revealed by metagenomics and culture.</title>
        <authorList>
            <person name="Gilroy R."/>
            <person name="Ravi A."/>
            <person name="Getino M."/>
            <person name="Pursley I."/>
            <person name="Horton D.L."/>
            <person name="Alikhan N.F."/>
            <person name="Baker D."/>
            <person name="Gharbi K."/>
            <person name="Hall N."/>
            <person name="Watson M."/>
            <person name="Adriaenssens E.M."/>
            <person name="Foster-Nyarko E."/>
            <person name="Jarju S."/>
            <person name="Secka A."/>
            <person name="Antonio M."/>
            <person name="Oren A."/>
            <person name="Chaudhuri R.R."/>
            <person name="La Ragione R."/>
            <person name="Hildebrand F."/>
            <person name="Pallen M.J."/>
        </authorList>
    </citation>
    <scope>NUCLEOTIDE SEQUENCE</scope>
    <source>
        <strain evidence="2">1193</strain>
    </source>
</reference>
<evidence type="ECO:0000259" key="1">
    <source>
        <dbReference type="PROSITE" id="PS51186"/>
    </source>
</evidence>
<dbReference type="Gene3D" id="3.40.630.30">
    <property type="match status" value="1"/>
</dbReference>
<evidence type="ECO:0000313" key="3">
    <source>
        <dbReference type="Proteomes" id="UP000824248"/>
    </source>
</evidence>